<dbReference type="EMBL" id="CP020953">
    <property type="protein sequence ID" value="AWI03204.1"/>
    <property type="molecule type" value="Genomic_DNA"/>
</dbReference>
<dbReference type="AlphaFoldDB" id="A0A2U8DLX6"/>
<dbReference type="OrthoDB" id="360187at2"/>
<dbReference type="Pfam" id="PF01966">
    <property type="entry name" value="HD"/>
    <property type="match status" value="1"/>
</dbReference>
<feature type="domain" description="HD" evidence="1">
    <location>
        <begin position="49"/>
        <end position="127"/>
    </location>
</feature>
<name>A0A2U8DLX6_9CLOT</name>
<keyword evidence="2" id="KW-0378">Hydrolase</keyword>
<gene>
    <name evidence="2" type="ORF">B9W14_01395</name>
</gene>
<dbReference type="RefSeq" id="WP_032078509.1">
    <property type="nucleotide sequence ID" value="NZ_CP020953.1"/>
</dbReference>
<keyword evidence="3" id="KW-1185">Reference proteome</keyword>
<dbReference type="SUPFAM" id="SSF109604">
    <property type="entry name" value="HD-domain/PDEase-like"/>
    <property type="match status" value="1"/>
</dbReference>
<protein>
    <submittedName>
        <fullName evidence="2">HD family phosphohydrolase</fullName>
    </submittedName>
</protein>
<sequence length="163" mass="19273">MIKWIRLKLSLKIDFFSNKEYGKCVYDVIHHEMIISMKNYIQHGNTNCFEHSIYVSYISYMICKRLGLDFQSAARGGLLHDFFLYDWHMKRPQKGLHGFIHPNIALQNATKYFKLNDNEKDIIQKHMWPLTITLPRYKESFVVLCADKYCTLMETLGLSIIGK</sequence>
<organism evidence="2 3">
    <name type="scientific">Clostridium drakei</name>
    <dbReference type="NCBI Taxonomy" id="332101"/>
    <lineage>
        <taxon>Bacteria</taxon>
        <taxon>Bacillati</taxon>
        <taxon>Bacillota</taxon>
        <taxon>Clostridia</taxon>
        <taxon>Eubacteriales</taxon>
        <taxon>Clostridiaceae</taxon>
        <taxon>Clostridium</taxon>
    </lineage>
</organism>
<proteinExistence type="predicted"/>
<dbReference type="Proteomes" id="UP000244910">
    <property type="component" value="Chromosome"/>
</dbReference>
<evidence type="ECO:0000313" key="3">
    <source>
        <dbReference type="Proteomes" id="UP000244910"/>
    </source>
</evidence>
<dbReference type="GO" id="GO:0016787">
    <property type="term" value="F:hydrolase activity"/>
    <property type="evidence" value="ECO:0007669"/>
    <property type="project" value="UniProtKB-KW"/>
</dbReference>
<evidence type="ECO:0000313" key="2">
    <source>
        <dbReference type="EMBL" id="AWI03204.1"/>
    </source>
</evidence>
<evidence type="ECO:0000259" key="1">
    <source>
        <dbReference type="Pfam" id="PF01966"/>
    </source>
</evidence>
<dbReference type="KEGG" id="cdrk:B9W14_01395"/>
<reference evidence="3" key="1">
    <citation type="submission" date="2017-04" db="EMBL/GenBank/DDBJ databases">
        <authorList>
            <person name="Song Y."/>
            <person name="Cho B.-K."/>
        </authorList>
    </citation>
    <scope>NUCLEOTIDE SEQUENCE [LARGE SCALE GENOMIC DNA]</scope>
    <source>
        <strain evidence="3">SL1</strain>
    </source>
</reference>
<accession>A0A2U8DLX6</accession>
<dbReference type="Gene3D" id="1.10.3210.10">
    <property type="entry name" value="Hypothetical protein af1432"/>
    <property type="match status" value="1"/>
</dbReference>
<dbReference type="InterPro" id="IPR006674">
    <property type="entry name" value="HD_domain"/>
</dbReference>